<reference evidence="2" key="1">
    <citation type="journal article" date="2019" name="Int. J. Syst. Evol. Microbiol.">
        <title>The Global Catalogue of Microorganisms (GCM) 10K type strain sequencing project: providing services to taxonomists for standard genome sequencing and annotation.</title>
        <authorList>
            <consortium name="The Broad Institute Genomics Platform"/>
            <consortium name="The Broad Institute Genome Sequencing Center for Infectious Disease"/>
            <person name="Wu L."/>
            <person name="Ma J."/>
        </authorList>
    </citation>
    <scope>NUCLEOTIDE SEQUENCE [LARGE SCALE GENOMIC DNA]</scope>
    <source>
        <strain evidence="2">JCM 17440</strain>
    </source>
</reference>
<accession>A0ABP8CBK1</accession>
<dbReference type="Proteomes" id="UP001501710">
    <property type="component" value="Unassembled WGS sequence"/>
</dbReference>
<dbReference type="EMBL" id="BAABAS010000016">
    <property type="protein sequence ID" value="GAA4236847.1"/>
    <property type="molecule type" value="Genomic_DNA"/>
</dbReference>
<protein>
    <submittedName>
        <fullName evidence="1">Uncharacterized protein</fullName>
    </submittedName>
</protein>
<keyword evidence="2" id="KW-1185">Reference proteome</keyword>
<sequence>MGETRPLTVRVGRRVLRLRTHFGRSKAVRYLDTLSAALKPLGYRPIRLYHPEEFPAPIPGGEPLLWIYVPGPHSHVGTVVNARAVANQMWAYHEAQRGRHGYLSPCGDAKAAAKEIDRLLKHKMYPGNPW</sequence>
<evidence type="ECO:0000313" key="1">
    <source>
        <dbReference type="EMBL" id="GAA4236847.1"/>
    </source>
</evidence>
<gene>
    <name evidence="1" type="ORF">GCM10022254_47430</name>
</gene>
<organism evidence="1 2">
    <name type="scientific">Actinomadura meridiana</name>
    <dbReference type="NCBI Taxonomy" id="559626"/>
    <lineage>
        <taxon>Bacteria</taxon>
        <taxon>Bacillati</taxon>
        <taxon>Actinomycetota</taxon>
        <taxon>Actinomycetes</taxon>
        <taxon>Streptosporangiales</taxon>
        <taxon>Thermomonosporaceae</taxon>
        <taxon>Actinomadura</taxon>
    </lineage>
</organism>
<evidence type="ECO:0000313" key="2">
    <source>
        <dbReference type="Proteomes" id="UP001501710"/>
    </source>
</evidence>
<comment type="caution">
    <text evidence="1">The sequence shown here is derived from an EMBL/GenBank/DDBJ whole genome shotgun (WGS) entry which is preliminary data.</text>
</comment>
<name>A0ABP8CBK1_9ACTN</name>
<proteinExistence type="predicted"/>